<sequence>MKLIKAIFQENDGSVMFSPIMLINAMKMFAAWTAGNTAAQINQVMLFNKNKLLADYEDIDNDDYIYDSHDDDQNYRDMGDVMTVNTALFVSTNVIAADNIANQIDFTNATRAMKIINGWVEFQTKSRIKNLVTEFHKFTKIASITAAYYEAEWKYKFLPSNTKKVPFYTSLTKTIQVDMMSLTTKLSYKYIRAIDATVLELPLKEKDVKLLVMLPKKIDGINMMIEKLPMIEMHNIKLRRATREVHLELPKFIVDFEVDLKRTLINLGIKDLFTDANFSKLTDKTGILKVDVMIQKIVVEINENGAIMATGARAMPPKKVFNFKVDHPFIYLFRQYNRIFYAGRVDFQDKETE</sequence>
<dbReference type="InterPro" id="IPR042178">
    <property type="entry name" value="Serpin_sf_1"/>
</dbReference>
<dbReference type="Pfam" id="PF00079">
    <property type="entry name" value="Serpin"/>
    <property type="match status" value="1"/>
</dbReference>
<dbReference type="InterPro" id="IPR000215">
    <property type="entry name" value="Serpin_fam"/>
</dbReference>
<evidence type="ECO:0000259" key="5">
    <source>
        <dbReference type="SMART" id="SM00093"/>
    </source>
</evidence>
<keyword evidence="2" id="KW-0646">Protease inhibitor</keyword>
<proteinExistence type="inferred from homology"/>
<dbReference type="InterPro" id="IPR023796">
    <property type="entry name" value="Serpin_dom"/>
</dbReference>
<evidence type="ECO:0000313" key="6">
    <source>
        <dbReference type="Proteomes" id="UP000504633"/>
    </source>
</evidence>
<evidence type="ECO:0000313" key="7">
    <source>
        <dbReference type="RefSeq" id="XP_023165498.1"/>
    </source>
</evidence>
<evidence type="ECO:0000256" key="4">
    <source>
        <dbReference type="RuleBase" id="RU000411"/>
    </source>
</evidence>
<comment type="similarity">
    <text evidence="1 4">Belongs to the serpin family.</text>
</comment>
<name>A0A6J1LIF2_DROHY</name>
<dbReference type="GeneID" id="111595824"/>
<evidence type="ECO:0000256" key="3">
    <source>
        <dbReference type="ARBA" id="ARBA00022900"/>
    </source>
</evidence>
<dbReference type="GO" id="GO:0004867">
    <property type="term" value="F:serine-type endopeptidase inhibitor activity"/>
    <property type="evidence" value="ECO:0007669"/>
    <property type="project" value="UniProtKB-KW"/>
</dbReference>
<accession>A0A6J1LIF2</accession>
<dbReference type="SUPFAM" id="SSF56574">
    <property type="entry name" value="Serpins"/>
    <property type="match status" value="1"/>
</dbReference>
<reference evidence="7" key="1">
    <citation type="submission" date="2025-08" db="UniProtKB">
        <authorList>
            <consortium name="RefSeq"/>
        </authorList>
    </citation>
    <scope>IDENTIFICATION</scope>
    <source>
        <strain evidence="7">15085-1641.00</strain>
        <tissue evidence="7">Whole body</tissue>
    </source>
</reference>
<gene>
    <name evidence="7" type="primary">LOC111595824</name>
</gene>
<keyword evidence="3" id="KW-0722">Serine protease inhibitor</keyword>
<evidence type="ECO:0000256" key="2">
    <source>
        <dbReference type="ARBA" id="ARBA00022690"/>
    </source>
</evidence>
<evidence type="ECO:0000256" key="1">
    <source>
        <dbReference type="ARBA" id="ARBA00009500"/>
    </source>
</evidence>
<dbReference type="PANTHER" id="PTHR11461">
    <property type="entry name" value="SERINE PROTEASE INHIBITOR, SERPIN"/>
    <property type="match status" value="1"/>
</dbReference>
<dbReference type="SMART" id="SM00093">
    <property type="entry name" value="SERPIN"/>
    <property type="match status" value="1"/>
</dbReference>
<dbReference type="Gene3D" id="3.30.497.10">
    <property type="entry name" value="Antithrombin, subunit I, domain 2"/>
    <property type="match status" value="1"/>
</dbReference>
<dbReference type="KEGG" id="dhe:111595824"/>
<dbReference type="InterPro" id="IPR023795">
    <property type="entry name" value="Serpin_CS"/>
</dbReference>
<dbReference type="Proteomes" id="UP000504633">
    <property type="component" value="Unplaced"/>
</dbReference>
<dbReference type="GO" id="GO:0005615">
    <property type="term" value="C:extracellular space"/>
    <property type="evidence" value="ECO:0007669"/>
    <property type="project" value="InterPro"/>
</dbReference>
<dbReference type="InterPro" id="IPR036186">
    <property type="entry name" value="Serpin_sf"/>
</dbReference>
<dbReference type="PROSITE" id="PS00284">
    <property type="entry name" value="SERPIN"/>
    <property type="match status" value="1"/>
</dbReference>
<dbReference type="InterPro" id="IPR042185">
    <property type="entry name" value="Serpin_sf_2"/>
</dbReference>
<protein>
    <submittedName>
        <fullName evidence="7">Serpin B3-like</fullName>
    </submittedName>
</protein>
<dbReference type="OMA" id="YRTNCED"/>
<dbReference type="Gene3D" id="2.30.39.10">
    <property type="entry name" value="Alpha-1-antitrypsin, domain 1"/>
    <property type="match status" value="1"/>
</dbReference>
<feature type="domain" description="Serpin" evidence="5">
    <location>
        <begin position="1"/>
        <end position="345"/>
    </location>
</feature>
<organism evidence="6 7">
    <name type="scientific">Drosophila hydei</name>
    <name type="common">Fruit fly</name>
    <dbReference type="NCBI Taxonomy" id="7224"/>
    <lineage>
        <taxon>Eukaryota</taxon>
        <taxon>Metazoa</taxon>
        <taxon>Ecdysozoa</taxon>
        <taxon>Arthropoda</taxon>
        <taxon>Hexapoda</taxon>
        <taxon>Insecta</taxon>
        <taxon>Pterygota</taxon>
        <taxon>Neoptera</taxon>
        <taxon>Endopterygota</taxon>
        <taxon>Diptera</taxon>
        <taxon>Brachycera</taxon>
        <taxon>Muscomorpha</taxon>
        <taxon>Ephydroidea</taxon>
        <taxon>Drosophilidae</taxon>
        <taxon>Drosophila</taxon>
    </lineage>
</organism>
<dbReference type="PANTHER" id="PTHR11461:SF211">
    <property type="entry name" value="GH10112P-RELATED"/>
    <property type="match status" value="1"/>
</dbReference>
<keyword evidence="6" id="KW-1185">Reference proteome</keyword>
<dbReference type="OrthoDB" id="7862732at2759"/>
<dbReference type="AlphaFoldDB" id="A0A6J1LIF2"/>
<dbReference type="RefSeq" id="XP_023165498.1">
    <property type="nucleotide sequence ID" value="XM_023309730.2"/>
</dbReference>